<dbReference type="SUPFAM" id="SSF52402">
    <property type="entry name" value="Adenine nucleotide alpha hydrolases-like"/>
    <property type="match status" value="1"/>
</dbReference>
<dbReference type="RefSeq" id="WP_398279004.1">
    <property type="nucleotide sequence ID" value="NZ_JBITLV010000003.1"/>
</dbReference>
<dbReference type="Proteomes" id="UP001612915">
    <property type="component" value="Unassembled WGS sequence"/>
</dbReference>
<comment type="caution">
    <text evidence="3">The sequence shown here is derived from an EMBL/GenBank/DDBJ whole genome shotgun (WGS) entry which is preliminary data.</text>
</comment>
<reference evidence="3 4" key="1">
    <citation type="submission" date="2024-10" db="EMBL/GenBank/DDBJ databases">
        <title>The Natural Products Discovery Center: Release of the First 8490 Sequenced Strains for Exploring Actinobacteria Biosynthetic Diversity.</title>
        <authorList>
            <person name="Kalkreuter E."/>
            <person name="Kautsar S.A."/>
            <person name="Yang D."/>
            <person name="Bader C.D."/>
            <person name="Teijaro C.N."/>
            <person name="Fluegel L."/>
            <person name="Davis C.M."/>
            <person name="Simpson J.R."/>
            <person name="Lauterbach L."/>
            <person name="Steele A.D."/>
            <person name="Gui C."/>
            <person name="Meng S."/>
            <person name="Li G."/>
            <person name="Viehrig K."/>
            <person name="Ye F."/>
            <person name="Su P."/>
            <person name="Kiefer A.F."/>
            <person name="Nichols A."/>
            <person name="Cepeda A.J."/>
            <person name="Yan W."/>
            <person name="Fan B."/>
            <person name="Jiang Y."/>
            <person name="Adhikari A."/>
            <person name="Zheng C.-J."/>
            <person name="Schuster L."/>
            <person name="Cowan T.M."/>
            <person name="Smanski M.J."/>
            <person name="Chevrette M.G."/>
            <person name="De Carvalho L.P.S."/>
            <person name="Shen B."/>
        </authorList>
    </citation>
    <scope>NUCLEOTIDE SEQUENCE [LARGE SCALE GENOMIC DNA]</scope>
    <source>
        <strain evidence="3 4">NPDC049639</strain>
    </source>
</reference>
<keyword evidence="4" id="KW-1185">Reference proteome</keyword>
<name>A0ABW8ALZ5_9ACTN</name>
<dbReference type="EMBL" id="JBITLV010000003">
    <property type="protein sequence ID" value="MFI7587395.1"/>
    <property type="molecule type" value="Genomic_DNA"/>
</dbReference>
<dbReference type="PANTHER" id="PTHR31964:SF113">
    <property type="entry name" value="USPA DOMAIN-CONTAINING PROTEIN"/>
    <property type="match status" value="1"/>
</dbReference>
<evidence type="ECO:0000313" key="4">
    <source>
        <dbReference type="Proteomes" id="UP001612915"/>
    </source>
</evidence>
<evidence type="ECO:0000313" key="3">
    <source>
        <dbReference type="EMBL" id="MFI7587395.1"/>
    </source>
</evidence>
<dbReference type="PANTHER" id="PTHR31964">
    <property type="entry name" value="ADENINE NUCLEOTIDE ALPHA HYDROLASES-LIKE SUPERFAMILY PROTEIN"/>
    <property type="match status" value="1"/>
</dbReference>
<evidence type="ECO:0000259" key="2">
    <source>
        <dbReference type="Pfam" id="PF00582"/>
    </source>
</evidence>
<dbReference type="InterPro" id="IPR014729">
    <property type="entry name" value="Rossmann-like_a/b/a_fold"/>
</dbReference>
<comment type="similarity">
    <text evidence="1">Belongs to the universal stress protein A family.</text>
</comment>
<dbReference type="InterPro" id="IPR006016">
    <property type="entry name" value="UspA"/>
</dbReference>
<dbReference type="CDD" id="cd23659">
    <property type="entry name" value="USP_At3g01520-like"/>
    <property type="match status" value="1"/>
</dbReference>
<protein>
    <submittedName>
        <fullName evidence="3">Universal stress protein</fullName>
    </submittedName>
</protein>
<dbReference type="PRINTS" id="PR01438">
    <property type="entry name" value="UNVRSLSTRESS"/>
</dbReference>
<accession>A0ABW8ALZ5</accession>
<dbReference type="Gene3D" id="3.40.50.620">
    <property type="entry name" value="HUPs"/>
    <property type="match status" value="1"/>
</dbReference>
<gene>
    <name evidence="3" type="ORF">ACIB24_10005</name>
</gene>
<dbReference type="Pfam" id="PF00582">
    <property type="entry name" value="Usp"/>
    <property type="match status" value="1"/>
</dbReference>
<organism evidence="3 4">
    <name type="scientific">Spongisporangium articulatum</name>
    <dbReference type="NCBI Taxonomy" id="3362603"/>
    <lineage>
        <taxon>Bacteria</taxon>
        <taxon>Bacillati</taxon>
        <taxon>Actinomycetota</taxon>
        <taxon>Actinomycetes</taxon>
        <taxon>Kineosporiales</taxon>
        <taxon>Kineosporiaceae</taxon>
        <taxon>Spongisporangium</taxon>
    </lineage>
</organism>
<proteinExistence type="inferred from homology"/>
<dbReference type="InterPro" id="IPR006015">
    <property type="entry name" value="Universal_stress_UspA"/>
</dbReference>
<evidence type="ECO:0000256" key="1">
    <source>
        <dbReference type="ARBA" id="ARBA00008791"/>
    </source>
</evidence>
<feature type="domain" description="UspA" evidence="2">
    <location>
        <begin position="13"/>
        <end position="149"/>
    </location>
</feature>
<sequence length="171" mass="17700">MSTTRSGATPGIIVVGLDGGEHGDDALRFALDEAARTGDTVEVITTWEVPAELSPLTVLEGAVSLDGLEAEARERQDAAVARVRAGRPETEISARLMRGDAGVLLVQAARNARLLVVGSRGLGPFRAVMLGSVGQYCARHAVCPVVVVPSHPGAATEKAHARSAQVALTDS</sequence>